<dbReference type="STRING" id="642492.Clole_0817"/>
<evidence type="ECO:0000313" key="1">
    <source>
        <dbReference type="EMBL" id="ADZ82550.1"/>
    </source>
</evidence>
<dbReference type="Proteomes" id="UP000008467">
    <property type="component" value="Chromosome"/>
</dbReference>
<sequence length="99" mass="11557">MDSREIFSKNKISNEQLTSAITSVYGISSDEVLFVEVADDWLKKEDHKFIIEYNGQLSNEDDEHPKYHYCDIWYKDNSAHDKLNDLEKTLGENVIITID</sequence>
<gene>
    <name evidence="1" type="ordered locus">Clole_0817</name>
</gene>
<accession>F2JPK2</accession>
<dbReference type="AlphaFoldDB" id="F2JPK2"/>
<evidence type="ECO:0000313" key="2">
    <source>
        <dbReference type="Proteomes" id="UP000008467"/>
    </source>
</evidence>
<dbReference type="eggNOG" id="ENOG50325A2">
    <property type="taxonomic scope" value="Bacteria"/>
</dbReference>
<dbReference type="RefSeq" id="WP_013655851.1">
    <property type="nucleotide sequence ID" value="NC_015275.1"/>
</dbReference>
<dbReference type="HOGENOM" id="CLU_2315174_0_0_9"/>
<organism evidence="1 2">
    <name type="scientific">Cellulosilyticum lentocellum (strain ATCC 49066 / DSM 5427 / NCIMB 11756 / RHM5)</name>
    <name type="common">Clostridium lentocellum</name>
    <dbReference type="NCBI Taxonomy" id="642492"/>
    <lineage>
        <taxon>Bacteria</taxon>
        <taxon>Bacillati</taxon>
        <taxon>Bacillota</taxon>
        <taxon>Clostridia</taxon>
        <taxon>Lachnospirales</taxon>
        <taxon>Cellulosilyticaceae</taxon>
        <taxon>Cellulosilyticum</taxon>
    </lineage>
</organism>
<name>F2JPK2_CELLD</name>
<dbReference type="EMBL" id="CP002582">
    <property type="protein sequence ID" value="ADZ82550.1"/>
    <property type="molecule type" value="Genomic_DNA"/>
</dbReference>
<protein>
    <submittedName>
        <fullName evidence="1">Uncharacterized protein</fullName>
    </submittedName>
</protein>
<dbReference type="KEGG" id="cle:Clole_0817"/>
<reference evidence="1 2" key="1">
    <citation type="journal article" date="2011" name="J. Bacteriol.">
        <title>Complete genome sequence of the cellulose-degrading bacterium Cellulosilyticum lentocellum.</title>
        <authorList>
            <consortium name="US DOE Joint Genome Institute"/>
            <person name="Miller D.A."/>
            <person name="Suen G."/>
            <person name="Bruce D."/>
            <person name="Copeland A."/>
            <person name="Cheng J.F."/>
            <person name="Detter C."/>
            <person name="Goodwin L.A."/>
            <person name="Han C.S."/>
            <person name="Hauser L.J."/>
            <person name="Land M.L."/>
            <person name="Lapidus A."/>
            <person name="Lucas S."/>
            <person name="Meincke L."/>
            <person name="Pitluck S."/>
            <person name="Tapia R."/>
            <person name="Teshima H."/>
            <person name="Woyke T."/>
            <person name="Fox B.G."/>
            <person name="Angert E.R."/>
            <person name="Currie C.R."/>
        </authorList>
    </citation>
    <scope>NUCLEOTIDE SEQUENCE [LARGE SCALE GENOMIC DNA]</scope>
    <source>
        <strain evidence="2">ATCC 49066 / DSM 5427 / NCIMB 11756 / RHM5</strain>
    </source>
</reference>
<keyword evidence="2" id="KW-1185">Reference proteome</keyword>
<proteinExistence type="predicted"/>